<gene>
    <name evidence="3" type="ORF">D4764_0152350</name>
</gene>
<dbReference type="GO" id="GO:0008083">
    <property type="term" value="F:growth factor activity"/>
    <property type="evidence" value="ECO:0007669"/>
    <property type="project" value="InterPro"/>
</dbReference>
<dbReference type="SUPFAM" id="SSF56672">
    <property type="entry name" value="DNA/RNA polymerases"/>
    <property type="match status" value="1"/>
</dbReference>
<dbReference type="Pfam" id="PF00167">
    <property type="entry name" value="FGF"/>
    <property type="match status" value="1"/>
</dbReference>
<dbReference type="AlphaFoldDB" id="A0A5C6MDR9"/>
<proteinExistence type="inferred from homology"/>
<dbReference type="SMART" id="SM00442">
    <property type="entry name" value="FGF"/>
    <property type="match status" value="1"/>
</dbReference>
<comment type="similarity">
    <text evidence="1">Belongs to the heparin-binding growth factors family.</text>
</comment>
<evidence type="ECO:0000313" key="3">
    <source>
        <dbReference type="EMBL" id="TWW52983.1"/>
    </source>
</evidence>
<dbReference type="Pfam" id="PF00078">
    <property type="entry name" value="RVT_1"/>
    <property type="match status" value="1"/>
</dbReference>
<evidence type="ECO:0000256" key="1">
    <source>
        <dbReference type="ARBA" id="ARBA00007936"/>
    </source>
</evidence>
<evidence type="ECO:0000313" key="4">
    <source>
        <dbReference type="Proteomes" id="UP000324091"/>
    </source>
</evidence>
<protein>
    <submittedName>
        <fullName evidence="3">Fibroblast growth factor 17</fullName>
    </submittedName>
</protein>
<dbReference type="InterPro" id="IPR043502">
    <property type="entry name" value="DNA/RNA_pol_sf"/>
</dbReference>
<name>A0A5C6MDR9_9TELE</name>
<dbReference type="CDD" id="cd01650">
    <property type="entry name" value="RT_nLTR_like"/>
    <property type="match status" value="1"/>
</dbReference>
<dbReference type="PROSITE" id="PS50878">
    <property type="entry name" value="RT_POL"/>
    <property type="match status" value="1"/>
</dbReference>
<keyword evidence="4" id="KW-1185">Reference proteome</keyword>
<dbReference type="EMBL" id="RHFK02000857">
    <property type="protein sequence ID" value="TWW52983.1"/>
    <property type="molecule type" value="Genomic_DNA"/>
</dbReference>
<dbReference type="InterPro" id="IPR008996">
    <property type="entry name" value="IL1/FGF"/>
</dbReference>
<dbReference type="InterPro" id="IPR002209">
    <property type="entry name" value="Fibroblast_GF_fam"/>
</dbReference>
<dbReference type="Gene3D" id="2.80.10.50">
    <property type="match status" value="1"/>
</dbReference>
<dbReference type="Proteomes" id="UP000324091">
    <property type="component" value="Unassembled WGS sequence"/>
</dbReference>
<feature type="domain" description="Reverse transcriptase" evidence="2">
    <location>
        <begin position="93"/>
        <end position="356"/>
    </location>
</feature>
<dbReference type="InterPro" id="IPR000477">
    <property type="entry name" value="RT_dom"/>
</dbReference>
<dbReference type="SUPFAM" id="SSF50353">
    <property type="entry name" value="Cytokine"/>
    <property type="match status" value="1"/>
</dbReference>
<comment type="caution">
    <text evidence="3">The sequence shown here is derived from an EMBL/GenBank/DDBJ whole genome shotgun (WGS) entry which is preliminary data.</text>
</comment>
<reference evidence="3 4" key="1">
    <citation type="submission" date="2019-04" db="EMBL/GenBank/DDBJ databases">
        <title>Chromosome genome assembly for Takifugu flavidus.</title>
        <authorList>
            <person name="Xiao S."/>
        </authorList>
    </citation>
    <scope>NUCLEOTIDE SEQUENCE [LARGE SCALE GENOMIC DNA]</scope>
    <source>
        <strain evidence="3">HTHZ2018</strain>
        <tissue evidence="3">Muscle</tissue>
    </source>
</reference>
<evidence type="ECO:0000259" key="2">
    <source>
        <dbReference type="PROSITE" id="PS50878"/>
    </source>
</evidence>
<dbReference type="PANTHER" id="PTHR33332">
    <property type="entry name" value="REVERSE TRANSCRIPTASE DOMAIN-CONTAINING PROTEIN"/>
    <property type="match status" value="1"/>
</dbReference>
<sequence>MNPQCARCGKIVYPTEKVSCLDTVSWMTREAGEDFMSFFTDKVLIIELTSSQRSYQSIQQLTITRCADYPIPTHLLKDVLPLIGSSILDQISCSLVSGYVPRSYKVAVIKPLLKKPSLDPDLLANYRPISNLPFISNVLEKVVVTQLLEHLQRNSLFEMFQSGFRAHHSTETALIKVTNDLLIASDHGLVSMLVLLDLSAAFDTVDHSILLQRLEHVIGIKGTALDWFRSYLSDRYQFAYVHGVPSSYSRVSHGVPQGSVLGPILFTLYMLPLGNIIRQHGINFHCYADDTQLYLSMKPEETEKLVKLQTCLKDIKSCISSNVLLLNSGKTEVIVFGPEPLRDRLDHMITLDGISLMSSLSVRNLEVTFDQNLSFNSNIKLVSRSAFFHLRNITKIRNLLTHHDAEKLIQHLLLPGWMFELKQSNPAKPCVNQQKTQTQSFLGVHMGLKQIQDRLHSDRFFVLLLWKTILVCCTTFVQWKPSTEPNGRSRECIFSEIVLENNYTALQNAKYEGWYVAFSRKGRPIKASRTRQNQREVHFIKRLHAGPPPFPNMDQSKHFEFIRFSATSRAKRNRKSGTCTVTVVGRGDAGRRLVERLVHEEVCGINQVWSRRRCLNEPGSGPGGGVWDDQGLVQEEVFGMNQGLVQEEVFIMNQGLVQEEVFGMNQGLVQEEVFGMNHCLVQEEVLGMNQGLVQEEVLGMNQVWSEVLGMNQGLVQRRC</sequence>
<accession>A0A5C6MDR9</accession>
<organism evidence="3 4">
    <name type="scientific">Takifugu flavidus</name>
    <name type="common">sansaifugu</name>
    <dbReference type="NCBI Taxonomy" id="433684"/>
    <lineage>
        <taxon>Eukaryota</taxon>
        <taxon>Metazoa</taxon>
        <taxon>Chordata</taxon>
        <taxon>Craniata</taxon>
        <taxon>Vertebrata</taxon>
        <taxon>Euteleostomi</taxon>
        <taxon>Actinopterygii</taxon>
        <taxon>Neopterygii</taxon>
        <taxon>Teleostei</taxon>
        <taxon>Neoteleostei</taxon>
        <taxon>Acanthomorphata</taxon>
        <taxon>Eupercaria</taxon>
        <taxon>Tetraodontiformes</taxon>
        <taxon>Tetradontoidea</taxon>
        <taxon>Tetraodontidae</taxon>
        <taxon>Takifugu</taxon>
    </lineage>
</organism>